<feature type="transmembrane region" description="Helical" evidence="8">
    <location>
        <begin position="71"/>
        <end position="90"/>
    </location>
</feature>
<feature type="transmembrane region" description="Helical" evidence="8">
    <location>
        <begin position="243"/>
        <end position="261"/>
    </location>
</feature>
<evidence type="ECO:0000256" key="5">
    <source>
        <dbReference type="ARBA" id="ARBA00022692"/>
    </source>
</evidence>
<dbReference type="Pfam" id="PF01925">
    <property type="entry name" value="TauE"/>
    <property type="match status" value="1"/>
</dbReference>
<dbReference type="RefSeq" id="WP_180335468.1">
    <property type="nucleotide sequence ID" value="NZ_PCHJ01000017.1"/>
</dbReference>
<comment type="similarity">
    <text evidence="2 8">Belongs to the 4-toluene sulfonate uptake permease (TSUP) (TC 2.A.102) family.</text>
</comment>
<feature type="transmembrane region" description="Helical" evidence="8">
    <location>
        <begin position="145"/>
        <end position="165"/>
    </location>
</feature>
<evidence type="ECO:0000313" key="9">
    <source>
        <dbReference type="EMBL" id="PKV08478.1"/>
    </source>
</evidence>
<dbReference type="EMBL" id="PCHJ01000017">
    <property type="protein sequence ID" value="PKV08478.1"/>
    <property type="molecule type" value="Genomic_DNA"/>
</dbReference>
<accession>A0A2N3R922</accession>
<evidence type="ECO:0000256" key="1">
    <source>
        <dbReference type="ARBA" id="ARBA00004651"/>
    </source>
</evidence>
<dbReference type="PANTHER" id="PTHR30269:SF23">
    <property type="entry name" value="MEMBRANE TRANSPORTER PROTEIN YDHB-RELATED"/>
    <property type="match status" value="1"/>
</dbReference>
<evidence type="ECO:0000256" key="8">
    <source>
        <dbReference type="RuleBase" id="RU363041"/>
    </source>
</evidence>
<feature type="transmembrane region" description="Helical" evidence="8">
    <location>
        <begin position="216"/>
        <end position="237"/>
    </location>
</feature>
<evidence type="ECO:0000256" key="4">
    <source>
        <dbReference type="ARBA" id="ARBA00022475"/>
    </source>
</evidence>
<dbReference type="Proteomes" id="UP000233731">
    <property type="component" value="Unassembled WGS sequence"/>
</dbReference>
<feature type="transmembrane region" description="Helical" evidence="8">
    <location>
        <begin position="43"/>
        <end position="62"/>
    </location>
</feature>
<evidence type="ECO:0000256" key="3">
    <source>
        <dbReference type="ARBA" id="ARBA00022448"/>
    </source>
</evidence>
<keyword evidence="7 8" id="KW-0472">Membrane</keyword>
<keyword evidence="5 8" id="KW-0812">Transmembrane</keyword>
<evidence type="ECO:0000256" key="2">
    <source>
        <dbReference type="ARBA" id="ARBA00009142"/>
    </source>
</evidence>
<keyword evidence="6 8" id="KW-1133">Transmembrane helix</keyword>
<evidence type="ECO:0000256" key="6">
    <source>
        <dbReference type="ARBA" id="ARBA00022989"/>
    </source>
</evidence>
<keyword evidence="4 8" id="KW-1003">Cell membrane</keyword>
<gene>
    <name evidence="9" type="ORF">CQR44_1437</name>
</gene>
<dbReference type="GO" id="GO:0005886">
    <property type="term" value="C:plasma membrane"/>
    <property type="evidence" value="ECO:0007669"/>
    <property type="project" value="UniProtKB-SubCell"/>
</dbReference>
<sequence length="262" mass="28075">MNLWLIIGLAAAAVLIGLDKSLIPGSAILAVAALASLMPAKEATELTLIMAIIADWTAIWAYRHDIVLASLLRLLPTVTIGILAGVWFLYHADNDATKKTIGVILACFVALYFLSRIGTALKTRYGRASEAPQAETRGKNRQKQWISAAFHMLCGVLAGFTTMVANAGGPVTAVYFSSERLPVKQFLGTTAAFYLVVNMVKLPFAVGLNTINRETTLALLCVLPLTLLAVFCGRLIAGHVNQKAFTVAIYAFAVIAVINLLV</sequence>
<feature type="transmembrane region" description="Helical" evidence="8">
    <location>
        <begin position="96"/>
        <end position="114"/>
    </location>
</feature>
<dbReference type="AlphaFoldDB" id="A0A2N3R922"/>
<organism evidence="9 10">
    <name type="scientific">Bifidobacterium asteroides</name>
    <dbReference type="NCBI Taxonomy" id="1684"/>
    <lineage>
        <taxon>Bacteria</taxon>
        <taxon>Bacillati</taxon>
        <taxon>Actinomycetota</taxon>
        <taxon>Actinomycetes</taxon>
        <taxon>Bifidobacteriales</taxon>
        <taxon>Bifidobacteriaceae</taxon>
        <taxon>Bifidobacterium</taxon>
    </lineage>
</organism>
<comment type="caution">
    <text evidence="9">The sequence shown here is derived from an EMBL/GenBank/DDBJ whole genome shotgun (WGS) entry which is preliminary data.</text>
</comment>
<evidence type="ECO:0000256" key="7">
    <source>
        <dbReference type="ARBA" id="ARBA00023136"/>
    </source>
</evidence>
<dbReference type="InterPro" id="IPR052017">
    <property type="entry name" value="TSUP"/>
</dbReference>
<protein>
    <recommendedName>
        <fullName evidence="8">Probable membrane transporter protein</fullName>
    </recommendedName>
</protein>
<proteinExistence type="inferred from homology"/>
<reference evidence="9 10" key="1">
    <citation type="submission" date="2017-10" db="EMBL/GenBank/DDBJ databases">
        <title>Bifidobacterium genomics.</title>
        <authorList>
            <person name="Lugli G.A."/>
            <person name="Milani C."/>
            <person name="Mancabelli L."/>
        </authorList>
    </citation>
    <scope>NUCLEOTIDE SEQUENCE [LARGE SCALE GENOMIC DNA]</scope>
    <source>
        <strain evidence="9 10">1460B</strain>
    </source>
</reference>
<keyword evidence="3" id="KW-0813">Transport</keyword>
<dbReference type="InterPro" id="IPR002781">
    <property type="entry name" value="TM_pro_TauE-like"/>
</dbReference>
<evidence type="ECO:0000313" key="10">
    <source>
        <dbReference type="Proteomes" id="UP000233731"/>
    </source>
</evidence>
<dbReference type="PANTHER" id="PTHR30269">
    <property type="entry name" value="TRANSMEMBRANE PROTEIN YFCA"/>
    <property type="match status" value="1"/>
</dbReference>
<name>A0A2N3R922_9BIFI</name>
<feature type="transmembrane region" description="Helical" evidence="8">
    <location>
        <begin position="185"/>
        <end position="204"/>
    </location>
</feature>
<comment type="subcellular location">
    <subcellularLocation>
        <location evidence="1 8">Cell membrane</location>
        <topology evidence="1 8">Multi-pass membrane protein</topology>
    </subcellularLocation>
</comment>